<feature type="region of interest" description="Disordered" evidence="1">
    <location>
        <begin position="108"/>
        <end position="134"/>
    </location>
</feature>
<evidence type="ECO:0000256" key="2">
    <source>
        <dbReference type="SAM" id="Phobius"/>
    </source>
</evidence>
<evidence type="ECO:0000313" key="5">
    <source>
        <dbReference type="Proteomes" id="UP001597502"/>
    </source>
</evidence>
<evidence type="ECO:0000259" key="3">
    <source>
        <dbReference type="PROSITE" id="PS51724"/>
    </source>
</evidence>
<protein>
    <submittedName>
        <fullName evidence="4">SPOR domain-containing protein</fullName>
    </submittedName>
</protein>
<dbReference type="InterPro" id="IPR007730">
    <property type="entry name" value="SPOR-like_dom"/>
</dbReference>
<sequence>MGKKKLFVWLDGQKRKKRNHSNADEKYSIKEFSKEQAAAIEDSDIPELIRKESDEGEDGYFLSRKSRLKPFKPFLLASASALIIGSFLGFFMLHLFVDIDKGMSQQSDSALVADDEDSGSNADNSGSQQTDGAASPAAIESKTAFVLQAGKFGEKANADEMAQTFKQKGFAAMAWEKSNYFYVLAGIANTKDQAAALADEITGQGLEVYVKEWTASAKEIQVQKHEKEWLQTYQTQWNSALDSVSKGSSLSAEGWQKVVDTIPKNPKNIADLTASVKEEYQQMGQADKWQDHMSLLRLWEQFNQLASD</sequence>
<name>A0ABW5V1N5_9BACI</name>
<keyword evidence="2" id="KW-0472">Membrane</keyword>
<dbReference type="Proteomes" id="UP001597502">
    <property type="component" value="Unassembled WGS sequence"/>
</dbReference>
<comment type="caution">
    <text evidence="4">The sequence shown here is derived from an EMBL/GenBank/DDBJ whole genome shotgun (WGS) entry which is preliminary data.</text>
</comment>
<dbReference type="SUPFAM" id="SSF110997">
    <property type="entry name" value="Sporulation related repeat"/>
    <property type="match status" value="1"/>
</dbReference>
<feature type="domain" description="SPOR" evidence="3">
    <location>
        <begin position="139"/>
        <end position="216"/>
    </location>
</feature>
<dbReference type="RefSeq" id="WP_382390148.1">
    <property type="nucleotide sequence ID" value="NZ_JBHUNA010000001.1"/>
</dbReference>
<reference evidence="5" key="1">
    <citation type="journal article" date="2019" name="Int. J. Syst. Evol. Microbiol.">
        <title>The Global Catalogue of Microorganisms (GCM) 10K type strain sequencing project: providing services to taxonomists for standard genome sequencing and annotation.</title>
        <authorList>
            <consortium name="The Broad Institute Genomics Platform"/>
            <consortium name="The Broad Institute Genome Sequencing Center for Infectious Disease"/>
            <person name="Wu L."/>
            <person name="Ma J."/>
        </authorList>
    </citation>
    <scope>NUCLEOTIDE SEQUENCE [LARGE SCALE GENOMIC DNA]</scope>
    <source>
        <strain evidence="5">TISTR 1535</strain>
    </source>
</reference>
<dbReference type="EMBL" id="JBHUNA010000001">
    <property type="protein sequence ID" value="MFD2759558.1"/>
    <property type="molecule type" value="Genomic_DNA"/>
</dbReference>
<keyword evidence="5" id="KW-1185">Reference proteome</keyword>
<feature type="compositionally biased region" description="Polar residues" evidence="1">
    <location>
        <begin position="119"/>
        <end position="132"/>
    </location>
</feature>
<gene>
    <name evidence="4" type="ORF">ACFSUO_00960</name>
</gene>
<dbReference type="Gene3D" id="3.30.70.1070">
    <property type="entry name" value="Sporulation related repeat"/>
    <property type="match status" value="1"/>
</dbReference>
<accession>A0ABW5V1N5</accession>
<feature type="transmembrane region" description="Helical" evidence="2">
    <location>
        <begin position="74"/>
        <end position="97"/>
    </location>
</feature>
<dbReference type="InterPro" id="IPR036680">
    <property type="entry name" value="SPOR-like_sf"/>
</dbReference>
<evidence type="ECO:0000313" key="4">
    <source>
        <dbReference type="EMBL" id="MFD2759558.1"/>
    </source>
</evidence>
<proteinExistence type="predicted"/>
<organism evidence="4 5">
    <name type="scientific">Lentibacillus juripiscarius</name>
    <dbReference type="NCBI Taxonomy" id="257446"/>
    <lineage>
        <taxon>Bacteria</taxon>
        <taxon>Bacillati</taxon>
        <taxon>Bacillota</taxon>
        <taxon>Bacilli</taxon>
        <taxon>Bacillales</taxon>
        <taxon>Bacillaceae</taxon>
        <taxon>Lentibacillus</taxon>
    </lineage>
</organism>
<dbReference type="Pfam" id="PF05036">
    <property type="entry name" value="SPOR"/>
    <property type="match status" value="1"/>
</dbReference>
<keyword evidence="2" id="KW-0812">Transmembrane</keyword>
<dbReference type="PROSITE" id="PS51724">
    <property type="entry name" value="SPOR"/>
    <property type="match status" value="1"/>
</dbReference>
<evidence type="ECO:0000256" key="1">
    <source>
        <dbReference type="SAM" id="MobiDB-lite"/>
    </source>
</evidence>
<keyword evidence="2" id="KW-1133">Transmembrane helix</keyword>